<feature type="transmembrane region" description="Helical" evidence="1">
    <location>
        <begin position="204"/>
        <end position="224"/>
    </location>
</feature>
<protein>
    <recommendedName>
        <fullName evidence="4">ABC transporter permease</fullName>
    </recommendedName>
</protein>
<comment type="caution">
    <text evidence="2">The sequence shown here is derived from an EMBL/GenBank/DDBJ whole genome shotgun (WGS) entry which is preliminary data.</text>
</comment>
<evidence type="ECO:0000313" key="3">
    <source>
        <dbReference type="Proteomes" id="UP001597419"/>
    </source>
</evidence>
<keyword evidence="1" id="KW-0472">Membrane</keyword>
<proteinExistence type="predicted"/>
<feature type="transmembrane region" description="Helical" evidence="1">
    <location>
        <begin position="46"/>
        <end position="67"/>
    </location>
</feature>
<feature type="transmembrane region" description="Helical" evidence="1">
    <location>
        <begin position="128"/>
        <end position="150"/>
    </location>
</feature>
<feature type="transmembrane region" description="Helical" evidence="1">
    <location>
        <begin position="231"/>
        <end position="248"/>
    </location>
</feature>
<feature type="transmembrane region" description="Helical" evidence="1">
    <location>
        <begin position="162"/>
        <end position="184"/>
    </location>
</feature>
<dbReference type="Proteomes" id="UP001597419">
    <property type="component" value="Unassembled WGS sequence"/>
</dbReference>
<name>A0ABW5GPZ9_9PSEU</name>
<gene>
    <name evidence="2" type="ORF">ACFSYJ_30405</name>
</gene>
<evidence type="ECO:0000313" key="2">
    <source>
        <dbReference type="EMBL" id="MFD2462956.1"/>
    </source>
</evidence>
<sequence length="448" mass="47100">MSARVLGIELRRSVALLAGAVIVAAGLAVAFMMFQKDTSLGQWTAYAGLMRYLLEILCPLAIGAGAWQGRRERRSGMTELTATVSRPAWQRVLPVSGAMAITVVVGYAVVFVAGVVQVAGNTTYQHLGWLPIPLVGALALIASGWLGLGIGTLLPSAITAPVLVAGSLMGLIALRVLVGGKAALLSPELGGVLSDHFVAPAPRVTIAQVIWFAALAVTGIVLATGIGRRRLFALLPVALGLAVALPLLPATREATYVADPGAAEPVCTADLPRVCVGKAHANALQPLVGPAREALRLLAPLPGAPTSVAENTRDTYMTSQVKPQPSDVLLVSLPTYWLDNRSRLSMTEEEALSELLLGAGTTPCVRYHEDPNPAELEQYRRELDARHLAAGLLLGKPLRTFGSEDKAMWPALQALSPEEKHRRLGALRTAGLSCSGDLMEILTGSGAR</sequence>
<dbReference type="EMBL" id="JBHUKU010000020">
    <property type="protein sequence ID" value="MFD2462956.1"/>
    <property type="molecule type" value="Genomic_DNA"/>
</dbReference>
<feature type="transmembrane region" description="Helical" evidence="1">
    <location>
        <begin position="92"/>
        <end position="116"/>
    </location>
</feature>
<dbReference type="RefSeq" id="WP_345392841.1">
    <property type="nucleotide sequence ID" value="NZ_BAABHG010000005.1"/>
</dbReference>
<evidence type="ECO:0000256" key="1">
    <source>
        <dbReference type="SAM" id="Phobius"/>
    </source>
</evidence>
<keyword evidence="1" id="KW-0812">Transmembrane</keyword>
<accession>A0ABW5GPZ9</accession>
<reference evidence="3" key="1">
    <citation type="journal article" date="2019" name="Int. J. Syst. Evol. Microbiol.">
        <title>The Global Catalogue of Microorganisms (GCM) 10K type strain sequencing project: providing services to taxonomists for standard genome sequencing and annotation.</title>
        <authorList>
            <consortium name="The Broad Institute Genomics Platform"/>
            <consortium name="The Broad Institute Genome Sequencing Center for Infectious Disease"/>
            <person name="Wu L."/>
            <person name="Ma J."/>
        </authorList>
    </citation>
    <scope>NUCLEOTIDE SEQUENCE [LARGE SCALE GENOMIC DNA]</scope>
    <source>
        <strain evidence="3">CGMCC 4.7643</strain>
    </source>
</reference>
<organism evidence="2 3">
    <name type="scientific">Amycolatopsis samaneae</name>
    <dbReference type="NCBI Taxonomy" id="664691"/>
    <lineage>
        <taxon>Bacteria</taxon>
        <taxon>Bacillati</taxon>
        <taxon>Actinomycetota</taxon>
        <taxon>Actinomycetes</taxon>
        <taxon>Pseudonocardiales</taxon>
        <taxon>Pseudonocardiaceae</taxon>
        <taxon>Amycolatopsis</taxon>
    </lineage>
</organism>
<keyword evidence="3" id="KW-1185">Reference proteome</keyword>
<keyword evidence="1" id="KW-1133">Transmembrane helix</keyword>
<feature type="transmembrane region" description="Helical" evidence="1">
    <location>
        <begin position="12"/>
        <end position="34"/>
    </location>
</feature>
<evidence type="ECO:0008006" key="4">
    <source>
        <dbReference type="Google" id="ProtNLM"/>
    </source>
</evidence>